<protein>
    <submittedName>
        <fullName evidence="1">Golgi uridine diphosphate-N- acetylglucosamine transporter</fullName>
    </submittedName>
</protein>
<organism evidence="1 2">
    <name type="scientific">Coemansia nantahalensis</name>
    <dbReference type="NCBI Taxonomy" id="2789366"/>
    <lineage>
        <taxon>Eukaryota</taxon>
        <taxon>Fungi</taxon>
        <taxon>Fungi incertae sedis</taxon>
        <taxon>Zoopagomycota</taxon>
        <taxon>Kickxellomycotina</taxon>
        <taxon>Kickxellomycetes</taxon>
        <taxon>Kickxellales</taxon>
        <taxon>Kickxellaceae</taxon>
        <taxon>Coemansia</taxon>
    </lineage>
</organism>
<dbReference type="Proteomes" id="UP001140234">
    <property type="component" value="Unassembled WGS sequence"/>
</dbReference>
<dbReference type="EMBL" id="JANBUJ010000874">
    <property type="protein sequence ID" value="KAJ2769735.1"/>
    <property type="molecule type" value="Genomic_DNA"/>
</dbReference>
<name>A0ACC1JY02_9FUNG</name>
<reference evidence="1" key="1">
    <citation type="submission" date="2022-07" db="EMBL/GenBank/DDBJ databases">
        <title>Phylogenomic reconstructions and comparative analyses of Kickxellomycotina fungi.</title>
        <authorList>
            <person name="Reynolds N.K."/>
            <person name="Stajich J.E."/>
            <person name="Barry K."/>
            <person name="Grigoriev I.V."/>
            <person name="Crous P."/>
            <person name="Smith M.E."/>
        </authorList>
    </citation>
    <scope>NUCLEOTIDE SEQUENCE</scope>
    <source>
        <strain evidence="1">CBS 109366</strain>
    </source>
</reference>
<sequence>MSGSGGSAVLLGGWAAVATGIFGGCCTNVLALEQLVREVPRSGNLITFAQFAFITLAGLPGHVYMPAGARVPRLRARRVPVRSWAVMVALYFCVSVANNLALGYQISIPLHIVFRSSGLIASMACGLAVGKRYPVAQVAAVAMVSAGVVVATLASVGGGTAAAGGAWAGGSAVGVALLSLGVVLAALLGLYQEHTYRRYGKHWREGLFYNHALALPMFAVFWPDICAQARALSQSAPAPAWLGAVPSLWVALALNVVSQLACASGVHRMTSMSSSLTLNVVLNVRKLVSLVISVVLFRNPVTPAMVFGCALVFLGSFVYARTPRHPPPADAAKKES</sequence>
<evidence type="ECO:0000313" key="2">
    <source>
        <dbReference type="Proteomes" id="UP001140234"/>
    </source>
</evidence>
<evidence type="ECO:0000313" key="1">
    <source>
        <dbReference type="EMBL" id="KAJ2769735.1"/>
    </source>
</evidence>
<keyword evidence="2" id="KW-1185">Reference proteome</keyword>
<accession>A0ACC1JY02</accession>
<gene>
    <name evidence="1" type="primary">YEA4</name>
    <name evidence="1" type="ORF">IWQ57_002976</name>
</gene>
<proteinExistence type="predicted"/>
<comment type="caution">
    <text evidence="1">The sequence shown here is derived from an EMBL/GenBank/DDBJ whole genome shotgun (WGS) entry which is preliminary data.</text>
</comment>